<dbReference type="EMBL" id="LJSX01000041">
    <property type="protein sequence ID" value="KPQ08762.1"/>
    <property type="molecule type" value="Genomic_DNA"/>
</dbReference>
<dbReference type="InterPro" id="IPR046342">
    <property type="entry name" value="CBS_dom_sf"/>
</dbReference>
<dbReference type="Gene3D" id="3.10.580.10">
    <property type="entry name" value="CBS-domain"/>
    <property type="match status" value="1"/>
</dbReference>
<feature type="transmembrane region" description="Helical" evidence="14">
    <location>
        <begin position="138"/>
        <end position="158"/>
    </location>
</feature>
<dbReference type="PATRIC" id="fig|1653334.4.peg.1383"/>
<proteinExistence type="inferred from homology"/>
<feature type="domain" description="CBS" evidence="18">
    <location>
        <begin position="238"/>
        <end position="297"/>
    </location>
</feature>
<evidence type="ECO:0000256" key="2">
    <source>
        <dbReference type="ARBA" id="ARBA00007931"/>
    </source>
</evidence>
<evidence type="ECO:0000313" key="21">
    <source>
        <dbReference type="Proteomes" id="UP000050497"/>
    </source>
</evidence>
<dbReference type="PANTHER" id="PTHR39188">
    <property type="entry name" value="MEMBRANE-ASSOCIATED ZINC METALLOPROTEASE M50B"/>
    <property type="match status" value="1"/>
</dbReference>
<dbReference type="Proteomes" id="UP000182800">
    <property type="component" value="Unassembled WGS sequence"/>
</dbReference>
<feature type="binding site" evidence="16">
    <location>
        <position position="58"/>
    </location>
    <ligand>
        <name>Zn(2+)</name>
        <dbReference type="ChEBI" id="CHEBI:29105"/>
        <note>catalytic</note>
    </ligand>
</feature>
<evidence type="ECO:0000313" key="22">
    <source>
        <dbReference type="Proteomes" id="UP000182800"/>
    </source>
</evidence>
<evidence type="ECO:0000256" key="13">
    <source>
        <dbReference type="ARBA" id="ARBA00023136"/>
    </source>
</evidence>
<dbReference type="PANTHER" id="PTHR39188:SF3">
    <property type="entry name" value="STAGE IV SPORULATION PROTEIN FB"/>
    <property type="match status" value="1"/>
</dbReference>
<keyword evidence="12 17" id="KW-0129">CBS domain</keyword>
<comment type="caution">
    <text evidence="19">The sequence shown here is derived from an EMBL/GenBank/DDBJ whole genome shotgun (WGS) entry which is preliminary data.</text>
</comment>
<organism evidence="19 21">
    <name type="scientific">Saliniramus fredricksonii</name>
    <dbReference type="NCBI Taxonomy" id="1653334"/>
    <lineage>
        <taxon>Bacteria</taxon>
        <taxon>Pseudomonadati</taxon>
        <taxon>Pseudomonadota</taxon>
        <taxon>Alphaproteobacteria</taxon>
        <taxon>Hyphomicrobiales</taxon>
        <taxon>Salinarimonadaceae</taxon>
        <taxon>Saliniramus</taxon>
    </lineage>
</organism>
<feature type="transmembrane region" description="Helical" evidence="14">
    <location>
        <begin position="40"/>
        <end position="58"/>
    </location>
</feature>
<keyword evidence="6 14" id="KW-0479">Metal-binding</keyword>
<keyword evidence="10 14" id="KW-1133">Transmembrane helix</keyword>
<keyword evidence="13 14" id="KW-0472">Membrane</keyword>
<comment type="similarity">
    <text evidence="2 14">Belongs to the peptidase M50B family.</text>
</comment>
<feature type="transmembrane region" description="Helical" evidence="14">
    <location>
        <begin position="191"/>
        <end position="216"/>
    </location>
</feature>
<dbReference type="OrthoDB" id="9781963at2"/>
<protein>
    <recommendedName>
        <fullName evidence="14">Zinc metalloprotease</fullName>
    </recommendedName>
</protein>
<dbReference type="STRING" id="1653334.GA0071312_0396"/>
<feature type="active site" evidence="15">
    <location>
        <position position="59"/>
    </location>
</feature>
<dbReference type="GO" id="GO:0008237">
    <property type="term" value="F:metallopeptidase activity"/>
    <property type="evidence" value="ECO:0007669"/>
    <property type="project" value="UniProtKB-UniRule"/>
</dbReference>
<keyword evidence="7" id="KW-0677">Repeat</keyword>
<name>A0A0N8KDK1_9HYPH</name>
<dbReference type="Pfam" id="PF00571">
    <property type="entry name" value="CBS"/>
    <property type="match status" value="2"/>
</dbReference>
<gene>
    <name evidence="20" type="ORF">GA0071312_0396</name>
    <name evidence="19" type="ORF">HLUCCO17_17095</name>
</gene>
<dbReference type="RefSeq" id="WP_074443402.1">
    <property type="nucleotide sequence ID" value="NZ_FMBM01000001.1"/>
</dbReference>
<feature type="transmembrane region" description="Helical" evidence="14">
    <location>
        <begin position="98"/>
        <end position="118"/>
    </location>
</feature>
<evidence type="ECO:0000256" key="10">
    <source>
        <dbReference type="ARBA" id="ARBA00022989"/>
    </source>
</evidence>
<feature type="domain" description="CBS" evidence="18">
    <location>
        <begin position="301"/>
        <end position="359"/>
    </location>
</feature>
<feature type="transmembrane region" description="Helical" evidence="14">
    <location>
        <begin position="7"/>
        <end position="28"/>
    </location>
</feature>
<sequence>MFWSIPIGVIAGTVVKLHITFILFLVWLAGMQWTMAGFEAALDLVILIVLIFACVVAHEFGHIFAARRYGIRTPEVILSPIGGIANLERMPDKPREELIVALAGPAVNVVIAIVLFFILRATIDFEDILQIENPAIGLAARLMAVNIILVVFNMIPAFPMDGGRVLRALLAMRMPAPKATRIAGRIGQAAAFAFAIIGLFWNPILIIIAVFVYLAASAEVEQTAVKDVAQGIRVEHAMVTVIETLPPGATLADAVEALVRTAQKEFPVVDHAGYPHGLMTRDILIPALAKGSSHEPVESVMMREVPTISAHAPLDDGMKRLMETRAPALFVLDRAGHLVGLLTSENIGEMVMVREMRPDWRFK</sequence>
<keyword evidence="9 14" id="KW-0862">Zinc</keyword>
<feature type="binding site" evidence="16">
    <location>
        <position position="161"/>
    </location>
    <ligand>
        <name>Zn(2+)</name>
        <dbReference type="ChEBI" id="CHEBI:29105"/>
        <note>catalytic</note>
    </ligand>
</feature>
<dbReference type="EMBL" id="FMBM01000001">
    <property type="protein sequence ID" value="SCC78622.1"/>
    <property type="molecule type" value="Genomic_DNA"/>
</dbReference>
<evidence type="ECO:0000256" key="4">
    <source>
        <dbReference type="ARBA" id="ARBA00022670"/>
    </source>
</evidence>
<evidence type="ECO:0000256" key="12">
    <source>
        <dbReference type="ARBA" id="ARBA00023122"/>
    </source>
</evidence>
<evidence type="ECO:0000313" key="20">
    <source>
        <dbReference type="EMBL" id="SCC78622.1"/>
    </source>
</evidence>
<reference evidence="20 22" key="2">
    <citation type="submission" date="2016-08" db="EMBL/GenBank/DDBJ databases">
        <authorList>
            <person name="Varghese N."/>
            <person name="Submissions Spin"/>
        </authorList>
    </citation>
    <scope>NUCLEOTIDE SEQUENCE [LARGE SCALE GENOMIC DNA]</scope>
    <source>
        <strain evidence="20 22">HL-109</strain>
    </source>
</reference>
<dbReference type="PROSITE" id="PS51371">
    <property type="entry name" value="CBS"/>
    <property type="match status" value="2"/>
</dbReference>
<dbReference type="InterPro" id="IPR016483">
    <property type="entry name" value="UCP006404_Pept_M50_CBS"/>
</dbReference>
<dbReference type="GO" id="GO:0046872">
    <property type="term" value="F:metal ion binding"/>
    <property type="evidence" value="ECO:0007669"/>
    <property type="project" value="UniProtKB-UniRule"/>
</dbReference>
<evidence type="ECO:0000256" key="7">
    <source>
        <dbReference type="ARBA" id="ARBA00022737"/>
    </source>
</evidence>
<dbReference type="Pfam" id="PF02163">
    <property type="entry name" value="Peptidase_M50"/>
    <property type="match status" value="2"/>
</dbReference>
<keyword evidence="22" id="KW-1185">Reference proteome</keyword>
<evidence type="ECO:0000256" key="3">
    <source>
        <dbReference type="ARBA" id="ARBA00022475"/>
    </source>
</evidence>
<reference evidence="19 21" key="1">
    <citation type="submission" date="2015-09" db="EMBL/GenBank/DDBJ databases">
        <title>Identification and resolution of microdiversity through metagenomic sequencing of parallel consortia.</title>
        <authorList>
            <person name="Nelson W.C."/>
            <person name="Romine M.F."/>
            <person name="Lindemann S.R."/>
        </authorList>
    </citation>
    <scope>NUCLEOTIDE SEQUENCE [LARGE SCALE GENOMIC DNA]</scope>
    <source>
        <strain evidence="19">HL-109</strain>
    </source>
</reference>
<comment type="subcellular location">
    <subcellularLocation>
        <location evidence="1 14">Cell membrane</location>
        <topology evidence="1 14">Multi-pass membrane protein</topology>
    </subcellularLocation>
</comment>
<dbReference type="CDD" id="cd06164">
    <property type="entry name" value="S2P-M50_SpoIVFB_CBS"/>
    <property type="match status" value="1"/>
</dbReference>
<evidence type="ECO:0000256" key="11">
    <source>
        <dbReference type="ARBA" id="ARBA00023049"/>
    </source>
</evidence>
<dbReference type="AlphaFoldDB" id="A0A0N8KDK1"/>
<evidence type="ECO:0000256" key="1">
    <source>
        <dbReference type="ARBA" id="ARBA00004651"/>
    </source>
</evidence>
<dbReference type="InterPro" id="IPR000644">
    <property type="entry name" value="CBS_dom"/>
</dbReference>
<evidence type="ECO:0000259" key="18">
    <source>
        <dbReference type="PROSITE" id="PS51371"/>
    </source>
</evidence>
<comment type="cofactor">
    <cofactor evidence="14 16">
        <name>Zn(2+)</name>
        <dbReference type="ChEBI" id="CHEBI:29105"/>
    </cofactor>
    <text evidence="14 16">Binds 1 zinc ion per subunit.</text>
</comment>
<dbReference type="PIRSF" id="PIRSF006404">
    <property type="entry name" value="UCP006404_Pept_M50_CBS"/>
    <property type="match status" value="1"/>
</dbReference>
<accession>A0A0N8KDK1</accession>
<evidence type="ECO:0000256" key="9">
    <source>
        <dbReference type="ARBA" id="ARBA00022833"/>
    </source>
</evidence>
<keyword evidence="11 14" id="KW-0482">Metalloprotease</keyword>
<dbReference type="SMART" id="SM00116">
    <property type="entry name" value="CBS"/>
    <property type="match status" value="2"/>
</dbReference>
<evidence type="ECO:0000256" key="15">
    <source>
        <dbReference type="PIRSR" id="PIRSR006404-1"/>
    </source>
</evidence>
<evidence type="ECO:0000256" key="6">
    <source>
        <dbReference type="ARBA" id="ARBA00022723"/>
    </source>
</evidence>
<keyword evidence="4 14" id="KW-0645">Protease</keyword>
<evidence type="ECO:0000256" key="14">
    <source>
        <dbReference type="PIRNR" id="PIRNR006404"/>
    </source>
</evidence>
<evidence type="ECO:0000256" key="17">
    <source>
        <dbReference type="PROSITE-ProRule" id="PRU00703"/>
    </source>
</evidence>
<keyword evidence="3 14" id="KW-1003">Cell membrane</keyword>
<feature type="binding site" evidence="16">
    <location>
        <position position="62"/>
    </location>
    <ligand>
        <name>Zn(2+)</name>
        <dbReference type="ChEBI" id="CHEBI:29105"/>
        <note>catalytic</note>
    </ligand>
</feature>
<evidence type="ECO:0000256" key="16">
    <source>
        <dbReference type="PIRSR" id="PIRSR006404-2"/>
    </source>
</evidence>
<evidence type="ECO:0000256" key="5">
    <source>
        <dbReference type="ARBA" id="ARBA00022692"/>
    </source>
</evidence>
<dbReference type="SUPFAM" id="SSF54631">
    <property type="entry name" value="CBS-domain pair"/>
    <property type="match status" value="1"/>
</dbReference>
<dbReference type="InterPro" id="IPR008915">
    <property type="entry name" value="Peptidase_M50"/>
</dbReference>
<dbReference type="GO" id="GO:0006508">
    <property type="term" value="P:proteolysis"/>
    <property type="evidence" value="ECO:0007669"/>
    <property type="project" value="UniProtKB-KW"/>
</dbReference>
<evidence type="ECO:0000313" key="19">
    <source>
        <dbReference type="EMBL" id="KPQ08762.1"/>
    </source>
</evidence>
<keyword evidence="8 14" id="KW-0378">Hydrolase</keyword>
<evidence type="ECO:0000256" key="8">
    <source>
        <dbReference type="ARBA" id="ARBA00022801"/>
    </source>
</evidence>
<keyword evidence="5 14" id="KW-0812">Transmembrane</keyword>
<dbReference type="Proteomes" id="UP000050497">
    <property type="component" value="Unassembled WGS sequence"/>
</dbReference>
<dbReference type="GO" id="GO:0005886">
    <property type="term" value="C:plasma membrane"/>
    <property type="evidence" value="ECO:0007669"/>
    <property type="project" value="UniProtKB-SubCell"/>
</dbReference>